<keyword evidence="13" id="KW-1185">Reference proteome</keyword>
<evidence type="ECO:0000256" key="6">
    <source>
        <dbReference type="ARBA" id="ARBA00023155"/>
    </source>
</evidence>
<dbReference type="PRINTS" id="PR00024">
    <property type="entry name" value="HOMEOBOX"/>
</dbReference>
<evidence type="ECO:0000256" key="4">
    <source>
        <dbReference type="ARBA" id="ARBA00022473"/>
    </source>
</evidence>
<feature type="domain" description="Homeobox" evidence="11">
    <location>
        <begin position="59"/>
        <end position="119"/>
    </location>
</feature>
<dbReference type="PANTHER" id="PTHR45664:SF11">
    <property type="entry name" value="HOMEOBOX PROTEIN HOX-B3"/>
    <property type="match status" value="1"/>
</dbReference>
<sequence>MEPQLRQPLHSAPPQQPRGPEPPGQIHARWAAEPQLFPWMTAGHGGHAAVGPGEAGGGSDGRRGRTTFTSTQLLELEKEFHFSAYLRRPRRLEMASLLKLTDRQVKIWFQNRRMKHKRVTARDPGRVPAEPPQIDGAEPPHFLPDGGHLSPRDGPGRWTTCSRTWD</sequence>
<comment type="subcellular location">
    <subcellularLocation>
        <location evidence="2 8 9">Nucleus</location>
    </subcellularLocation>
</comment>
<dbReference type="AlphaFoldDB" id="A0AAY4C0J4"/>
<feature type="compositionally biased region" description="Pro residues" evidence="10">
    <location>
        <begin position="14"/>
        <end position="23"/>
    </location>
</feature>
<dbReference type="InterPro" id="IPR001356">
    <property type="entry name" value="HD"/>
</dbReference>
<organism evidence="12 13">
    <name type="scientific">Denticeps clupeoides</name>
    <name type="common">denticle herring</name>
    <dbReference type="NCBI Taxonomy" id="299321"/>
    <lineage>
        <taxon>Eukaryota</taxon>
        <taxon>Metazoa</taxon>
        <taxon>Chordata</taxon>
        <taxon>Craniata</taxon>
        <taxon>Vertebrata</taxon>
        <taxon>Euteleostomi</taxon>
        <taxon>Actinopterygii</taxon>
        <taxon>Neopterygii</taxon>
        <taxon>Teleostei</taxon>
        <taxon>Clupei</taxon>
        <taxon>Clupeiformes</taxon>
        <taxon>Denticipitoidei</taxon>
        <taxon>Denticipitidae</taxon>
        <taxon>Denticeps</taxon>
    </lineage>
</organism>
<keyword evidence="5 8" id="KW-0238">DNA-binding</keyword>
<protein>
    <recommendedName>
        <fullName evidence="11">Homeobox domain-containing protein</fullName>
    </recommendedName>
</protein>
<gene>
    <name evidence="12" type="primary">LOC114797717</name>
</gene>
<feature type="region of interest" description="Disordered" evidence="10">
    <location>
        <begin position="134"/>
        <end position="166"/>
    </location>
</feature>
<dbReference type="PANTHER" id="PTHR45664">
    <property type="entry name" value="PROTEIN ZERKNUELLT 1-RELATED"/>
    <property type="match status" value="1"/>
</dbReference>
<dbReference type="GeneID" id="114797717"/>
<comment type="function">
    <text evidence="1">Sequence-specific transcription factor which is part of a developmental regulatory system that provides cells with specific positional identities on the anterior-posterior axis.</text>
</comment>
<dbReference type="PROSITE" id="PS00027">
    <property type="entry name" value="HOMEOBOX_1"/>
    <property type="match status" value="1"/>
</dbReference>
<reference evidence="12" key="3">
    <citation type="submission" date="2025-09" db="UniProtKB">
        <authorList>
            <consortium name="Ensembl"/>
        </authorList>
    </citation>
    <scope>IDENTIFICATION</scope>
</reference>
<evidence type="ECO:0000256" key="1">
    <source>
        <dbReference type="ARBA" id="ARBA00003263"/>
    </source>
</evidence>
<dbReference type="CDD" id="cd00086">
    <property type="entry name" value="homeodomain"/>
    <property type="match status" value="1"/>
</dbReference>
<dbReference type="InterPro" id="IPR017970">
    <property type="entry name" value="Homeobox_CS"/>
</dbReference>
<keyword evidence="7 8" id="KW-0539">Nucleus</keyword>
<evidence type="ECO:0000313" key="13">
    <source>
        <dbReference type="Proteomes" id="UP000694580"/>
    </source>
</evidence>
<feature type="DNA-binding region" description="Homeobox" evidence="8">
    <location>
        <begin position="61"/>
        <end position="120"/>
    </location>
</feature>
<dbReference type="PROSITE" id="PS50071">
    <property type="entry name" value="HOMEOBOX_2"/>
    <property type="match status" value="1"/>
</dbReference>
<evidence type="ECO:0000259" key="11">
    <source>
        <dbReference type="PROSITE" id="PS50071"/>
    </source>
</evidence>
<reference evidence="12 13" key="1">
    <citation type="submission" date="2020-06" db="EMBL/GenBank/DDBJ databases">
        <authorList>
            <consortium name="Wellcome Sanger Institute Data Sharing"/>
        </authorList>
    </citation>
    <scope>NUCLEOTIDE SEQUENCE [LARGE SCALE GENOMIC DNA]</scope>
</reference>
<evidence type="ECO:0000256" key="9">
    <source>
        <dbReference type="RuleBase" id="RU000682"/>
    </source>
</evidence>
<dbReference type="RefSeq" id="XP_028848571.1">
    <property type="nucleotide sequence ID" value="XM_028992738.1"/>
</dbReference>
<evidence type="ECO:0000256" key="7">
    <source>
        <dbReference type="ARBA" id="ARBA00023242"/>
    </source>
</evidence>
<dbReference type="GO" id="GO:0009952">
    <property type="term" value="P:anterior/posterior pattern specification"/>
    <property type="evidence" value="ECO:0007669"/>
    <property type="project" value="TreeGrafter"/>
</dbReference>
<dbReference type="SMART" id="SM00389">
    <property type="entry name" value="HOX"/>
    <property type="match status" value="1"/>
</dbReference>
<name>A0AAY4C0J4_9TELE</name>
<keyword evidence="6 8" id="KW-0371">Homeobox</keyword>
<evidence type="ECO:0000256" key="10">
    <source>
        <dbReference type="SAM" id="MobiDB-lite"/>
    </source>
</evidence>
<accession>A0AAY4C0J4</accession>
<keyword evidence="4" id="KW-0217">Developmental protein</keyword>
<dbReference type="Pfam" id="PF00046">
    <property type="entry name" value="Homeodomain"/>
    <property type="match status" value="1"/>
</dbReference>
<proteinExistence type="inferred from homology"/>
<dbReference type="SUPFAM" id="SSF46689">
    <property type="entry name" value="Homeodomain-like"/>
    <property type="match status" value="1"/>
</dbReference>
<dbReference type="GO" id="GO:0005634">
    <property type="term" value="C:nucleus"/>
    <property type="evidence" value="ECO:0007669"/>
    <property type="project" value="UniProtKB-SubCell"/>
</dbReference>
<dbReference type="Ensembl" id="ENSDCDT00010032952.1">
    <property type="protein sequence ID" value="ENSDCDP00010026613.1"/>
    <property type="gene ID" value="ENSDCDG00010016882.1"/>
</dbReference>
<evidence type="ECO:0000313" key="12">
    <source>
        <dbReference type="Ensembl" id="ENSDCDP00010026613.1"/>
    </source>
</evidence>
<dbReference type="InterPro" id="IPR009057">
    <property type="entry name" value="Homeodomain-like_sf"/>
</dbReference>
<dbReference type="GO" id="GO:0000981">
    <property type="term" value="F:DNA-binding transcription factor activity, RNA polymerase II-specific"/>
    <property type="evidence" value="ECO:0007669"/>
    <property type="project" value="InterPro"/>
</dbReference>
<dbReference type="InterPro" id="IPR020479">
    <property type="entry name" value="HD_metazoa"/>
</dbReference>
<comment type="similarity">
    <text evidence="3">Belongs to the Antp homeobox family.</text>
</comment>
<evidence type="ECO:0000256" key="2">
    <source>
        <dbReference type="ARBA" id="ARBA00004123"/>
    </source>
</evidence>
<dbReference type="Gene3D" id="1.10.10.60">
    <property type="entry name" value="Homeodomain-like"/>
    <property type="match status" value="1"/>
</dbReference>
<dbReference type="GeneTree" id="ENSGT00940000162533"/>
<dbReference type="Proteomes" id="UP000694580">
    <property type="component" value="Chromosome 10"/>
</dbReference>
<dbReference type="GO" id="GO:0000978">
    <property type="term" value="F:RNA polymerase II cis-regulatory region sequence-specific DNA binding"/>
    <property type="evidence" value="ECO:0007669"/>
    <property type="project" value="TreeGrafter"/>
</dbReference>
<evidence type="ECO:0000256" key="3">
    <source>
        <dbReference type="ARBA" id="ARBA00009107"/>
    </source>
</evidence>
<evidence type="ECO:0000256" key="8">
    <source>
        <dbReference type="PROSITE-ProRule" id="PRU00108"/>
    </source>
</evidence>
<reference evidence="12" key="2">
    <citation type="submission" date="2025-08" db="UniProtKB">
        <authorList>
            <consortium name="Ensembl"/>
        </authorList>
    </citation>
    <scope>IDENTIFICATION</scope>
</reference>
<dbReference type="GO" id="GO:0048704">
    <property type="term" value="P:embryonic skeletal system morphogenesis"/>
    <property type="evidence" value="ECO:0007669"/>
    <property type="project" value="TreeGrafter"/>
</dbReference>
<feature type="compositionally biased region" description="Gly residues" evidence="10">
    <location>
        <begin position="43"/>
        <end position="59"/>
    </location>
</feature>
<feature type="region of interest" description="Disordered" evidence="10">
    <location>
        <begin position="1"/>
        <end position="65"/>
    </location>
</feature>
<evidence type="ECO:0000256" key="5">
    <source>
        <dbReference type="ARBA" id="ARBA00023125"/>
    </source>
</evidence>